<evidence type="ECO:0000256" key="3">
    <source>
        <dbReference type="ARBA" id="ARBA00023002"/>
    </source>
</evidence>
<dbReference type="EMBL" id="JAMQYH010000814">
    <property type="protein sequence ID" value="KAJ1682043.1"/>
    <property type="molecule type" value="Genomic_DNA"/>
</dbReference>
<dbReference type="GO" id="GO:0016491">
    <property type="term" value="F:oxidoreductase activity"/>
    <property type="evidence" value="ECO:0007669"/>
    <property type="project" value="UniProtKB-KW"/>
</dbReference>
<evidence type="ECO:0000256" key="1">
    <source>
        <dbReference type="ARBA" id="ARBA00009333"/>
    </source>
</evidence>
<dbReference type="PANTHER" id="PTHR48105">
    <property type="entry name" value="THIOREDOXIN REDUCTASE 1-RELATED-RELATED"/>
    <property type="match status" value="1"/>
</dbReference>
<protein>
    <recommendedName>
        <fullName evidence="4">FAD/NAD(P)-binding domain-containing protein</fullName>
    </recommendedName>
</protein>
<dbReference type="Gene3D" id="3.50.50.60">
    <property type="entry name" value="FAD/NAD(P)-binding domain"/>
    <property type="match status" value="4"/>
</dbReference>
<keyword evidence="3" id="KW-0560">Oxidoreductase</keyword>
<evidence type="ECO:0000313" key="5">
    <source>
        <dbReference type="EMBL" id="KAJ1682043.1"/>
    </source>
</evidence>
<dbReference type="InterPro" id="IPR023753">
    <property type="entry name" value="FAD/NAD-binding_dom"/>
</dbReference>
<reference evidence="5" key="1">
    <citation type="journal article" date="2022" name="Cell">
        <title>Repeat-based holocentromeres influence genome architecture and karyotype evolution.</title>
        <authorList>
            <person name="Hofstatter P.G."/>
            <person name="Thangavel G."/>
            <person name="Lux T."/>
            <person name="Neumann P."/>
            <person name="Vondrak T."/>
            <person name="Novak P."/>
            <person name="Zhang M."/>
            <person name="Costa L."/>
            <person name="Castellani M."/>
            <person name="Scott A."/>
            <person name="Toegelov H."/>
            <person name="Fuchs J."/>
            <person name="Mata-Sucre Y."/>
            <person name="Dias Y."/>
            <person name="Vanzela A.L.L."/>
            <person name="Huettel B."/>
            <person name="Almeida C.C.S."/>
            <person name="Simkova H."/>
            <person name="Souza G."/>
            <person name="Pedrosa-Harand A."/>
            <person name="Macas J."/>
            <person name="Mayer K.F.X."/>
            <person name="Houben A."/>
            <person name="Marques A."/>
        </authorList>
    </citation>
    <scope>NUCLEOTIDE SEQUENCE</scope>
    <source>
        <strain evidence="5">RhyBre1mFocal</strain>
    </source>
</reference>
<dbReference type="PRINTS" id="PR00368">
    <property type="entry name" value="FADPNR"/>
</dbReference>
<dbReference type="OrthoDB" id="10260355at2759"/>
<dbReference type="InterPro" id="IPR050097">
    <property type="entry name" value="Ferredoxin-NADP_redctase_2"/>
</dbReference>
<dbReference type="InterPro" id="IPR036188">
    <property type="entry name" value="FAD/NAD-bd_sf"/>
</dbReference>
<dbReference type="SUPFAM" id="SSF51905">
    <property type="entry name" value="FAD/NAD(P)-binding domain"/>
    <property type="match status" value="1"/>
</dbReference>
<dbReference type="Pfam" id="PF07992">
    <property type="entry name" value="Pyr_redox_2"/>
    <property type="match status" value="1"/>
</dbReference>
<comment type="similarity">
    <text evidence="1">Belongs to the class-II pyridine nucleotide-disulfide oxidoreductase family.</text>
</comment>
<evidence type="ECO:0000259" key="4">
    <source>
        <dbReference type="Pfam" id="PF07992"/>
    </source>
</evidence>
<keyword evidence="6" id="KW-1185">Reference proteome</keyword>
<organism evidence="5 6">
    <name type="scientific">Rhynchospora breviuscula</name>
    <dbReference type="NCBI Taxonomy" id="2022672"/>
    <lineage>
        <taxon>Eukaryota</taxon>
        <taxon>Viridiplantae</taxon>
        <taxon>Streptophyta</taxon>
        <taxon>Embryophyta</taxon>
        <taxon>Tracheophyta</taxon>
        <taxon>Spermatophyta</taxon>
        <taxon>Magnoliopsida</taxon>
        <taxon>Liliopsida</taxon>
        <taxon>Poales</taxon>
        <taxon>Cyperaceae</taxon>
        <taxon>Cyperoideae</taxon>
        <taxon>Rhynchosporeae</taxon>
        <taxon>Rhynchospora</taxon>
    </lineage>
</organism>
<comment type="caution">
    <text evidence="5">The sequence shown here is derived from an EMBL/GenBank/DDBJ whole genome shotgun (WGS) entry which is preliminary data.</text>
</comment>
<proteinExistence type="inferred from homology"/>
<dbReference type="AlphaFoldDB" id="A0A9P9Z461"/>
<evidence type="ECO:0000313" key="6">
    <source>
        <dbReference type="Proteomes" id="UP001151287"/>
    </source>
</evidence>
<evidence type="ECO:0000256" key="2">
    <source>
        <dbReference type="ARBA" id="ARBA00022630"/>
    </source>
</evidence>
<name>A0A9P9Z461_9POAL</name>
<gene>
    <name evidence="5" type="ORF">LUZ63_022731</name>
</gene>
<keyword evidence="2" id="KW-0285">Flavoprotein</keyword>
<feature type="domain" description="FAD/NAD(P)-binding" evidence="4">
    <location>
        <begin position="147"/>
        <end position="228"/>
    </location>
</feature>
<accession>A0A9P9Z461</accession>
<dbReference type="Proteomes" id="UP001151287">
    <property type="component" value="Unassembled WGS sequence"/>
</dbReference>
<sequence>MHRRALLLDSGAYRNATVAHAHNLLGHDGDAPADLRQRGRDELAAYPTVEVRDATVTAVATETDSVRVEVGGETLRAAHVILATGLADDLPPIPGLTEHWGDRVANCPFCHGHEFAGRPVAILNASPHAEMLRGMLAPVASEVRVWDPARVQRVDPAGGDLRLTLDDGTEADVAGVFVAPTTRQRAPFAADLGLEMTDAGAVRVDAFGQTSVGRVFAVGDMAQPDHLPGPMASLAAAIADGQLAAIAIVRRLATP</sequence>
<dbReference type="GO" id="GO:0097237">
    <property type="term" value="P:cellular response to toxic substance"/>
    <property type="evidence" value="ECO:0007669"/>
    <property type="project" value="UniProtKB-ARBA"/>
</dbReference>